<feature type="compositionally biased region" description="Polar residues" evidence="2">
    <location>
        <begin position="217"/>
        <end position="226"/>
    </location>
</feature>
<feature type="coiled-coil region" evidence="1">
    <location>
        <begin position="57"/>
        <end position="88"/>
    </location>
</feature>
<feature type="region of interest" description="Disordered" evidence="2">
    <location>
        <begin position="187"/>
        <end position="245"/>
    </location>
</feature>
<evidence type="ECO:0000256" key="1">
    <source>
        <dbReference type="SAM" id="Coils"/>
    </source>
</evidence>
<feature type="compositionally biased region" description="Polar residues" evidence="2">
    <location>
        <begin position="596"/>
        <end position="617"/>
    </location>
</feature>
<proteinExistence type="predicted"/>
<comment type="caution">
    <text evidence="3">The sequence shown here is derived from an EMBL/GenBank/DDBJ whole genome shotgun (WGS) entry which is preliminary data.</text>
</comment>
<feature type="region of interest" description="Disordered" evidence="2">
    <location>
        <begin position="726"/>
        <end position="787"/>
    </location>
</feature>
<protein>
    <submittedName>
        <fullName evidence="3">Uncharacterized protein</fullName>
    </submittedName>
</protein>
<feature type="compositionally biased region" description="Low complexity" evidence="2">
    <location>
        <begin position="768"/>
        <end position="780"/>
    </location>
</feature>
<feature type="region of interest" description="Disordered" evidence="2">
    <location>
        <begin position="902"/>
        <end position="929"/>
    </location>
</feature>
<reference evidence="3" key="1">
    <citation type="journal article" date="2021" name="Nat. Commun.">
        <title>Genetic determinants of endophytism in the Arabidopsis root mycobiome.</title>
        <authorList>
            <person name="Mesny F."/>
            <person name="Miyauchi S."/>
            <person name="Thiergart T."/>
            <person name="Pickel B."/>
            <person name="Atanasova L."/>
            <person name="Karlsson M."/>
            <person name="Huettel B."/>
            <person name="Barry K.W."/>
            <person name="Haridas S."/>
            <person name="Chen C."/>
            <person name="Bauer D."/>
            <person name="Andreopoulos W."/>
            <person name="Pangilinan J."/>
            <person name="LaButti K."/>
            <person name="Riley R."/>
            <person name="Lipzen A."/>
            <person name="Clum A."/>
            <person name="Drula E."/>
            <person name="Henrissat B."/>
            <person name="Kohler A."/>
            <person name="Grigoriev I.V."/>
            <person name="Martin F.M."/>
            <person name="Hacquard S."/>
        </authorList>
    </citation>
    <scope>NUCLEOTIDE SEQUENCE</scope>
    <source>
        <strain evidence="3">MPI-CAGE-AT-0016</strain>
    </source>
</reference>
<evidence type="ECO:0000313" key="3">
    <source>
        <dbReference type="EMBL" id="KAH7375522.1"/>
    </source>
</evidence>
<evidence type="ECO:0000313" key="4">
    <source>
        <dbReference type="Proteomes" id="UP000813385"/>
    </source>
</evidence>
<name>A0A8K0TQJ4_9PEZI</name>
<feature type="compositionally biased region" description="Basic and acidic residues" evidence="2">
    <location>
        <begin position="347"/>
        <end position="365"/>
    </location>
</feature>
<dbReference type="Proteomes" id="UP000813385">
    <property type="component" value="Unassembled WGS sequence"/>
</dbReference>
<feature type="region of interest" description="Disordered" evidence="2">
    <location>
        <begin position="544"/>
        <end position="581"/>
    </location>
</feature>
<feature type="region of interest" description="Disordered" evidence="2">
    <location>
        <begin position="596"/>
        <end position="658"/>
    </location>
</feature>
<feature type="region of interest" description="Disordered" evidence="2">
    <location>
        <begin position="343"/>
        <end position="388"/>
    </location>
</feature>
<organism evidence="3 4">
    <name type="scientific">Plectosphaerella cucumerina</name>
    <dbReference type="NCBI Taxonomy" id="40658"/>
    <lineage>
        <taxon>Eukaryota</taxon>
        <taxon>Fungi</taxon>
        <taxon>Dikarya</taxon>
        <taxon>Ascomycota</taxon>
        <taxon>Pezizomycotina</taxon>
        <taxon>Sordariomycetes</taxon>
        <taxon>Hypocreomycetidae</taxon>
        <taxon>Glomerellales</taxon>
        <taxon>Plectosphaerellaceae</taxon>
        <taxon>Plectosphaerella</taxon>
    </lineage>
</organism>
<dbReference type="AlphaFoldDB" id="A0A8K0TQJ4"/>
<dbReference type="EMBL" id="JAGPXD010000001">
    <property type="protein sequence ID" value="KAH7375522.1"/>
    <property type="molecule type" value="Genomic_DNA"/>
</dbReference>
<sequence length="929" mass="101755">MESTWDYGVVDAHLSTVLNQYEVLKGQLMQKHQDDCDEILREPYADNESLQARFESLRDMNKRQHALKQELDDEKKDVELLIKKLRVRFESHPPAPQSSAIPQKVERDQMLSDDTQIPGLAESITAELLALEPEATDAQADASTVLCDSITHDDPQEDTQPPLQPLVGMSVAGDSVQQPEHLAPFIEDAAPEDPPTARRSLTPPHLHNPPGKRKQPSKTGFQTPNSKRPKTGRPSTGPPLTERTISFDEVHMNGEPEYMHMIVHFEGHNYIMKCEEHQVHFAAQKPITAAAKHLDSIVHNNQSRDHRNAVIKLGYLVTGCTPELIQKHNMLVQDAYANGYRPLRPKVRYEKPKAPKDPKTSDDMLHLATPQGPASTAPHGEDISKSNQLNCSSIPGAINPIQPIAGELYYGNANPANPGAKPKKFIVMVLPWKQLPPLDERMPPTLGQSPLLREAQRKTCYVYDQDGIVGWMPGYEDNGQHVKKRWFPVLWFEKTASDSYGWLRAGDLSPYVPHGQSSRIPAESEARALHSRAIARTFFEGVNLQTPTLDDPGHGHREASPMGSEAMDLDSSSSDDESPLMETRRPGLLAAEGQTIDSMSLGSGRVTQQVPPVESTTPPGPLAEGQTIDPMPRRPRRVTQQALPDETTIPPGSPVLRGEAEIWAIPDNSESSRRTDSPVNSADRVTGMAAAALLSHQAIVDSVPAASAMPATNPAAVEKIVVTLSERARSTASPSTSRADSADRSVSEARSAQLTPASSVDRFPVSETAPAAANGTPNAPKRMKGGPSSAKNAWNVWAYADGDEELHHYQQPIKLIGSQDGIARAVVTDGPNIVIDAREVRRIDVDETSPGGGKCTVTMRLGSTSKRLVMASAQGRFHLLAVMFKRWFGKFMSKDDCDDDIGPWNVQKKRAPLQGQSNEKIGGASEKEI</sequence>
<keyword evidence="4" id="KW-1185">Reference proteome</keyword>
<feature type="compositionally biased region" description="Low complexity" evidence="2">
    <location>
        <begin position="730"/>
        <end position="739"/>
    </location>
</feature>
<accession>A0A8K0TQJ4</accession>
<keyword evidence="1" id="KW-0175">Coiled coil</keyword>
<evidence type="ECO:0000256" key="2">
    <source>
        <dbReference type="SAM" id="MobiDB-lite"/>
    </source>
</evidence>
<dbReference type="OrthoDB" id="4835412at2759"/>
<gene>
    <name evidence="3" type="ORF">B0T11DRAFT_10173</name>
</gene>